<dbReference type="STRING" id="56646.A0A2L2TIH9"/>
<protein>
    <submittedName>
        <fullName evidence="1">Uncharacterized protein</fullName>
    </submittedName>
</protein>
<dbReference type="EMBL" id="LN649230">
    <property type="protein sequence ID" value="CEI60030.1"/>
    <property type="molecule type" value="Genomic_DNA"/>
</dbReference>
<evidence type="ECO:0000313" key="2">
    <source>
        <dbReference type="Proteomes" id="UP000245910"/>
    </source>
</evidence>
<dbReference type="GeneID" id="37256105"/>
<proteinExistence type="predicted"/>
<dbReference type="KEGG" id="fvn:FVRRES_04466"/>
<dbReference type="AlphaFoldDB" id="A0A2L2TIH9"/>
<sequence>MASFIEEMIENTWSRGSKREGTKKEDRKWGFTIYRTYYSEESDEAWQMLLYSLRHQTKLAFGAFAKGADVEHDVDPDDVQRLKDLFYLETRDDRSQLEGLDVRDLREFCRDELSKDKEIIEKLDKRSSKFTRPRETQGMADWVFEYVLLADEAVLKDVARDEPVVKAVSIQWMDGDPNSTWGWMRIPTGYLLELWHHLLFNDRQTSRALHFDGAEEELKTLIWAGDMACNMTGLYSEIRDGPHPYDNQSLRCLS</sequence>
<evidence type="ECO:0000313" key="1">
    <source>
        <dbReference type="EMBL" id="CEI60030.1"/>
    </source>
</evidence>
<organism evidence="1 2">
    <name type="scientific">Fusarium venenatum</name>
    <dbReference type="NCBI Taxonomy" id="56646"/>
    <lineage>
        <taxon>Eukaryota</taxon>
        <taxon>Fungi</taxon>
        <taxon>Dikarya</taxon>
        <taxon>Ascomycota</taxon>
        <taxon>Pezizomycotina</taxon>
        <taxon>Sordariomycetes</taxon>
        <taxon>Hypocreomycetidae</taxon>
        <taxon>Hypocreales</taxon>
        <taxon>Nectriaceae</taxon>
        <taxon>Fusarium</taxon>
    </lineage>
</organism>
<accession>A0A2L2TIH9</accession>
<reference evidence="2" key="1">
    <citation type="submission" date="2014-10" db="EMBL/GenBank/DDBJ databases">
        <authorList>
            <person name="King R."/>
        </authorList>
    </citation>
    <scope>NUCLEOTIDE SEQUENCE [LARGE SCALE GENOMIC DNA]</scope>
    <source>
        <strain evidence="2">A3/5</strain>
    </source>
</reference>
<dbReference type="Proteomes" id="UP000245910">
    <property type="component" value="Chromosome II"/>
</dbReference>
<keyword evidence="2" id="KW-1185">Reference proteome</keyword>
<name>A0A2L2TIH9_9HYPO</name>
<dbReference type="RefSeq" id="XP_025583750.1">
    <property type="nucleotide sequence ID" value="XM_025732778.2"/>
</dbReference>